<gene>
    <name evidence="1" type="ordered locus">CLM_2285</name>
</gene>
<reference evidence="1 2" key="1">
    <citation type="submission" date="2008-10" db="EMBL/GenBank/DDBJ databases">
        <title>Genome sequence of Clostridium botulinum A2 Kyoto.</title>
        <authorList>
            <person name="Shrivastava S."/>
            <person name="Brinkac L.M."/>
            <person name="Brown J.L."/>
            <person name="Bruce D."/>
            <person name="Detter C.C."/>
            <person name="Johnson E.A."/>
            <person name="Munk C.A."/>
            <person name="Smith L.A."/>
            <person name="Smith T.J."/>
            <person name="Sutton G."/>
            <person name="Brettin T.S."/>
        </authorList>
    </citation>
    <scope>NUCLEOTIDE SEQUENCE [LARGE SCALE GENOMIC DNA]</scope>
    <source>
        <strain evidence="2">Kyoto / Type A2</strain>
    </source>
</reference>
<dbReference type="EMBL" id="CP001581">
    <property type="protein sequence ID" value="ACO86040.1"/>
    <property type="molecule type" value="Genomic_DNA"/>
</dbReference>
<dbReference type="AlphaFoldDB" id="C1FPW8"/>
<dbReference type="KEGG" id="cby:CLM_2285"/>
<evidence type="ECO:0000313" key="2">
    <source>
        <dbReference type="Proteomes" id="UP000001374"/>
    </source>
</evidence>
<dbReference type="HOGENOM" id="CLU_3078316_0_0_9"/>
<name>C1FPW8_CLOBJ</name>
<evidence type="ECO:0000313" key="1">
    <source>
        <dbReference type="EMBL" id="ACO86040.1"/>
    </source>
</evidence>
<organism evidence="1 2">
    <name type="scientific">Clostridium botulinum (strain Kyoto / Type A2)</name>
    <dbReference type="NCBI Taxonomy" id="536232"/>
    <lineage>
        <taxon>Bacteria</taxon>
        <taxon>Bacillati</taxon>
        <taxon>Bacillota</taxon>
        <taxon>Clostridia</taxon>
        <taxon>Eubacteriales</taxon>
        <taxon>Clostridiaceae</taxon>
        <taxon>Clostridium</taxon>
    </lineage>
</organism>
<proteinExistence type="predicted"/>
<sequence length="58" mass="7072">MIWGPWVYVHIFQGFPVWKHINRAKCSGQYIPKGNMWSKFVFRRRVCEKIQQEDLDCN</sequence>
<accession>C1FPW8</accession>
<dbReference type="Proteomes" id="UP000001374">
    <property type="component" value="Chromosome"/>
</dbReference>
<protein>
    <submittedName>
        <fullName evidence="1">Uncharacterized protein</fullName>
    </submittedName>
</protein>